<dbReference type="RefSeq" id="WP_183776936.1">
    <property type="nucleotide sequence ID" value="NZ_JACIDK010000011.1"/>
</dbReference>
<dbReference type="Proteomes" id="UP000530564">
    <property type="component" value="Unassembled WGS sequence"/>
</dbReference>
<accession>A0A840A780</accession>
<reference evidence="1 2" key="1">
    <citation type="submission" date="2020-08" db="EMBL/GenBank/DDBJ databases">
        <title>Genomic Encyclopedia of Type Strains, Phase IV (KMG-IV): sequencing the most valuable type-strain genomes for metagenomic binning, comparative biology and taxonomic classification.</title>
        <authorList>
            <person name="Goeker M."/>
        </authorList>
    </citation>
    <scope>NUCLEOTIDE SEQUENCE [LARGE SCALE GENOMIC DNA]</scope>
    <source>
        <strain evidence="1 2">DSM 21793</strain>
    </source>
</reference>
<evidence type="ECO:0000313" key="1">
    <source>
        <dbReference type="EMBL" id="MBB3893430.1"/>
    </source>
</evidence>
<organism evidence="1 2">
    <name type="scientific">Phenylobacterium haematophilum</name>
    <dbReference type="NCBI Taxonomy" id="98513"/>
    <lineage>
        <taxon>Bacteria</taxon>
        <taxon>Pseudomonadati</taxon>
        <taxon>Pseudomonadota</taxon>
        <taxon>Alphaproteobacteria</taxon>
        <taxon>Caulobacterales</taxon>
        <taxon>Caulobacteraceae</taxon>
        <taxon>Phenylobacterium</taxon>
    </lineage>
</organism>
<dbReference type="EMBL" id="JACIDK010000011">
    <property type="protein sequence ID" value="MBB3893430.1"/>
    <property type="molecule type" value="Genomic_DNA"/>
</dbReference>
<keyword evidence="2" id="KW-1185">Reference proteome</keyword>
<sequence>MDYRLFVLNSAGKFADVEEWDCASDEEALERAAHSRHAFGAELWQGKRHLSTFAGPITAAAGDRAA</sequence>
<protein>
    <submittedName>
        <fullName evidence="1">Uncharacterized protein</fullName>
    </submittedName>
</protein>
<name>A0A840A780_9CAUL</name>
<gene>
    <name evidence="1" type="ORF">GGQ61_004174</name>
</gene>
<comment type="caution">
    <text evidence="1">The sequence shown here is derived from an EMBL/GenBank/DDBJ whole genome shotgun (WGS) entry which is preliminary data.</text>
</comment>
<proteinExistence type="predicted"/>
<evidence type="ECO:0000313" key="2">
    <source>
        <dbReference type="Proteomes" id="UP000530564"/>
    </source>
</evidence>
<dbReference type="AlphaFoldDB" id="A0A840A780"/>